<dbReference type="Pfam" id="PF09803">
    <property type="entry name" value="Pet100"/>
    <property type="match status" value="1"/>
</dbReference>
<comment type="caution">
    <text evidence="3">The sequence shown here is derived from an EMBL/GenBank/DDBJ whole genome shotgun (WGS) entry which is preliminary data.</text>
</comment>
<dbReference type="GO" id="GO:0005739">
    <property type="term" value="C:mitochondrion"/>
    <property type="evidence" value="ECO:0007669"/>
    <property type="project" value="InterPro"/>
</dbReference>
<dbReference type="PANTHER" id="PTHR35700">
    <property type="entry name" value="OS07G0181800 PROTEIN"/>
    <property type="match status" value="1"/>
</dbReference>
<evidence type="ECO:0000256" key="2">
    <source>
        <dbReference type="SAM" id="Phobius"/>
    </source>
</evidence>
<evidence type="ECO:0000313" key="4">
    <source>
        <dbReference type="Proteomes" id="UP001190700"/>
    </source>
</evidence>
<dbReference type="EMBL" id="LGRX02035296">
    <property type="protein sequence ID" value="KAK3235400.1"/>
    <property type="molecule type" value="Genomic_DNA"/>
</dbReference>
<organism evidence="3 4">
    <name type="scientific">Cymbomonas tetramitiformis</name>
    <dbReference type="NCBI Taxonomy" id="36881"/>
    <lineage>
        <taxon>Eukaryota</taxon>
        <taxon>Viridiplantae</taxon>
        <taxon>Chlorophyta</taxon>
        <taxon>Pyramimonadophyceae</taxon>
        <taxon>Pyramimonadales</taxon>
        <taxon>Pyramimonadaceae</taxon>
        <taxon>Cymbomonas</taxon>
    </lineage>
</organism>
<reference evidence="3 4" key="1">
    <citation type="journal article" date="2015" name="Genome Biol. Evol.">
        <title>Comparative Genomics of a Bacterivorous Green Alga Reveals Evolutionary Causalities and Consequences of Phago-Mixotrophic Mode of Nutrition.</title>
        <authorList>
            <person name="Burns J.A."/>
            <person name="Paasch A."/>
            <person name="Narechania A."/>
            <person name="Kim E."/>
        </authorList>
    </citation>
    <scope>NUCLEOTIDE SEQUENCE [LARGE SCALE GENOMIC DNA]</scope>
    <source>
        <strain evidence="3 4">PLY_AMNH</strain>
    </source>
</reference>
<keyword evidence="2" id="KW-0812">Transmembrane</keyword>
<dbReference type="Proteomes" id="UP001190700">
    <property type="component" value="Unassembled WGS sequence"/>
</dbReference>
<sequence length="75" mass="8621">MSSAAKWGKLEVFKFAIYLSIPAVMTFGVARVPERIDYLTQKMNYVEYPPEGEKPPTNEELHKALAPEKKSSKWF</sequence>
<accession>A0AAE0BGF2</accession>
<protein>
    <submittedName>
        <fullName evidence="3">Uncharacterized protein</fullName>
    </submittedName>
</protein>
<keyword evidence="2" id="KW-0472">Membrane</keyword>
<dbReference type="InterPro" id="IPR018625">
    <property type="entry name" value="Pet100"/>
</dbReference>
<proteinExistence type="predicted"/>
<keyword evidence="4" id="KW-1185">Reference proteome</keyword>
<gene>
    <name evidence="3" type="ORF">CYMTET_54394</name>
</gene>
<feature type="region of interest" description="Disordered" evidence="1">
    <location>
        <begin position="49"/>
        <end position="75"/>
    </location>
</feature>
<dbReference type="GO" id="GO:0033617">
    <property type="term" value="P:mitochondrial respiratory chain complex IV assembly"/>
    <property type="evidence" value="ECO:0007669"/>
    <property type="project" value="InterPro"/>
</dbReference>
<dbReference type="PANTHER" id="PTHR35700:SF1">
    <property type="entry name" value="OS07G0181800 PROTEIN"/>
    <property type="match status" value="1"/>
</dbReference>
<feature type="transmembrane region" description="Helical" evidence="2">
    <location>
        <begin position="12"/>
        <end position="33"/>
    </location>
</feature>
<dbReference type="AlphaFoldDB" id="A0AAE0BGF2"/>
<evidence type="ECO:0000313" key="3">
    <source>
        <dbReference type="EMBL" id="KAK3235400.1"/>
    </source>
</evidence>
<name>A0AAE0BGF2_9CHLO</name>
<keyword evidence="2" id="KW-1133">Transmembrane helix</keyword>
<feature type="compositionally biased region" description="Basic and acidic residues" evidence="1">
    <location>
        <begin position="51"/>
        <end position="75"/>
    </location>
</feature>
<evidence type="ECO:0000256" key="1">
    <source>
        <dbReference type="SAM" id="MobiDB-lite"/>
    </source>
</evidence>